<keyword evidence="1" id="KW-0732">Signal</keyword>
<dbReference type="EMBL" id="QOWE01000002">
    <property type="protein sequence ID" value="RCR71146.1"/>
    <property type="molecule type" value="Genomic_DNA"/>
</dbReference>
<dbReference type="AlphaFoldDB" id="A0A368JW17"/>
<dbReference type="Proteomes" id="UP000253383">
    <property type="component" value="Unassembled WGS sequence"/>
</dbReference>
<organism evidence="2 3">
    <name type="scientific">Larkinella punicea</name>
    <dbReference type="NCBI Taxonomy" id="2315727"/>
    <lineage>
        <taxon>Bacteria</taxon>
        <taxon>Pseudomonadati</taxon>
        <taxon>Bacteroidota</taxon>
        <taxon>Cytophagia</taxon>
        <taxon>Cytophagales</taxon>
        <taxon>Spirosomataceae</taxon>
        <taxon>Larkinella</taxon>
    </lineage>
</organism>
<dbReference type="InterPro" id="IPR034122">
    <property type="entry name" value="Retropepsin-like_bacterial"/>
</dbReference>
<dbReference type="Gene3D" id="2.40.70.10">
    <property type="entry name" value="Acid Proteases"/>
    <property type="match status" value="1"/>
</dbReference>
<evidence type="ECO:0000313" key="2">
    <source>
        <dbReference type="EMBL" id="RCR71146.1"/>
    </source>
</evidence>
<protein>
    <recommendedName>
        <fullName evidence="4">Peptidase A2 domain-containing protein</fullName>
    </recommendedName>
</protein>
<evidence type="ECO:0000313" key="3">
    <source>
        <dbReference type="Proteomes" id="UP000253383"/>
    </source>
</evidence>
<sequence length="407" mass="45778">MHKLITNQFMPPVRFKTCLQFALILTISNLQAQTTTYWYNKSNQPFWFDTTNVDKPARNFFKALELGLVNQFAQSATLLYPIATDTINPLAKPAQSQLALLYFFQNQFQNLLDLSQKTNSKINFYGDALFFNSLPSPLLTIKAASFTIPFTIRRKSLIVVDVLIQGRHKNFVLDTGFSRTAISRQLAAELGLVIHESNSPVSTATGSTQLAISSIKHLELGNILLENWPVYCYSSFPFRHIDGAIGLDVLRQISYTVNFPQTQLTIDQSVIDSSLTKNLFGLCMPMMAIQVANDQRLDVFYDSGSDGFELNKNAITKLKPLPIGKKLIVIRGINKGISIRLGNRVKHLNLTQNGYLLPCKNLPITNREDDVFLIPTTGIMGNRPFIKGLLRIDFPNNHYSYSSKTSL</sequence>
<dbReference type="Pfam" id="PF13650">
    <property type="entry name" value="Asp_protease_2"/>
    <property type="match status" value="1"/>
</dbReference>
<evidence type="ECO:0008006" key="4">
    <source>
        <dbReference type="Google" id="ProtNLM"/>
    </source>
</evidence>
<name>A0A368JW17_9BACT</name>
<reference evidence="2 3" key="1">
    <citation type="submission" date="2018-07" db="EMBL/GenBank/DDBJ databases">
        <title>Genome analysis of Larkinella rosea.</title>
        <authorList>
            <person name="Zhou Z."/>
            <person name="Wang G."/>
        </authorList>
    </citation>
    <scope>NUCLEOTIDE SEQUENCE [LARGE SCALE GENOMIC DNA]</scope>
    <source>
        <strain evidence="3">zzj9</strain>
    </source>
</reference>
<proteinExistence type="predicted"/>
<accession>A0A368JW17</accession>
<evidence type="ECO:0000256" key="1">
    <source>
        <dbReference type="SAM" id="SignalP"/>
    </source>
</evidence>
<keyword evidence="3" id="KW-1185">Reference proteome</keyword>
<dbReference type="InterPro" id="IPR021109">
    <property type="entry name" value="Peptidase_aspartic_dom_sf"/>
</dbReference>
<feature type="chain" id="PRO_5017049885" description="Peptidase A2 domain-containing protein" evidence="1">
    <location>
        <begin position="33"/>
        <end position="407"/>
    </location>
</feature>
<comment type="caution">
    <text evidence="2">The sequence shown here is derived from an EMBL/GenBank/DDBJ whole genome shotgun (WGS) entry which is preliminary data.</text>
</comment>
<gene>
    <name evidence="2" type="ORF">DUE52_02535</name>
</gene>
<feature type="signal peptide" evidence="1">
    <location>
        <begin position="1"/>
        <end position="32"/>
    </location>
</feature>
<dbReference type="SUPFAM" id="SSF50630">
    <property type="entry name" value="Acid proteases"/>
    <property type="match status" value="1"/>
</dbReference>
<dbReference type="CDD" id="cd05483">
    <property type="entry name" value="retropepsin_like_bacteria"/>
    <property type="match status" value="1"/>
</dbReference>